<evidence type="ECO:0000259" key="1">
    <source>
        <dbReference type="PROSITE" id="PS51831"/>
    </source>
</evidence>
<organism evidence="2 3">
    <name type="scientific">Candidatus Falkowbacteria bacterium CG10_big_fil_rev_8_21_14_0_10_37_6</name>
    <dbReference type="NCBI Taxonomy" id="1974563"/>
    <lineage>
        <taxon>Bacteria</taxon>
        <taxon>Candidatus Falkowiibacteriota</taxon>
    </lineage>
</organism>
<dbReference type="PROSITE" id="PS51831">
    <property type="entry name" value="HD"/>
    <property type="match status" value="1"/>
</dbReference>
<feature type="non-terminal residue" evidence="2">
    <location>
        <position position="1"/>
    </location>
</feature>
<proteinExistence type="predicted"/>
<evidence type="ECO:0000313" key="2">
    <source>
        <dbReference type="EMBL" id="PIR94732.1"/>
    </source>
</evidence>
<dbReference type="InterPro" id="IPR006675">
    <property type="entry name" value="HDIG_dom"/>
</dbReference>
<sequence>KADVNVVRLGCLLHDIGKVSEEVEGSHVELGVKIARKYNMPSDVVDCIAQHHEDEPFSGAEQMIVYIADSISGARPGARYENHEEYVERLESLEKIAMS</sequence>
<dbReference type="Pfam" id="PF01966">
    <property type="entry name" value="HD"/>
    <property type="match status" value="1"/>
</dbReference>
<evidence type="ECO:0000313" key="3">
    <source>
        <dbReference type="Proteomes" id="UP000228614"/>
    </source>
</evidence>
<reference evidence="3" key="1">
    <citation type="submission" date="2017-09" db="EMBL/GenBank/DDBJ databases">
        <title>Depth-based differentiation of microbial function through sediment-hosted aquifers and enrichment of novel symbionts in the deep terrestrial subsurface.</title>
        <authorList>
            <person name="Probst A.J."/>
            <person name="Ladd B."/>
            <person name="Jarett J.K."/>
            <person name="Geller-Mcgrath D.E."/>
            <person name="Sieber C.M.K."/>
            <person name="Emerson J.B."/>
            <person name="Anantharaman K."/>
            <person name="Thomas B.C."/>
            <person name="Malmstrom R."/>
            <person name="Stieglmeier M."/>
            <person name="Klingl A."/>
            <person name="Woyke T."/>
            <person name="Ryan C.M."/>
            <person name="Banfield J.F."/>
        </authorList>
    </citation>
    <scope>NUCLEOTIDE SEQUENCE [LARGE SCALE GENOMIC DNA]</scope>
</reference>
<dbReference type="SUPFAM" id="SSF109604">
    <property type="entry name" value="HD-domain/PDEase-like"/>
    <property type="match status" value="1"/>
</dbReference>
<dbReference type="AlphaFoldDB" id="A0A2H0V6P2"/>
<dbReference type="Gene3D" id="1.10.3210.10">
    <property type="entry name" value="Hypothetical protein af1432"/>
    <property type="match status" value="1"/>
</dbReference>
<dbReference type="Proteomes" id="UP000228614">
    <property type="component" value="Unassembled WGS sequence"/>
</dbReference>
<dbReference type="InterPro" id="IPR006674">
    <property type="entry name" value="HD_domain"/>
</dbReference>
<name>A0A2H0V6P2_9BACT</name>
<comment type="caution">
    <text evidence="2">The sequence shown here is derived from an EMBL/GenBank/DDBJ whole genome shotgun (WGS) entry which is preliminary data.</text>
</comment>
<feature type="non-terminal residue" evidence="2">
    <location>
        <position position="99"/>
    </location>
</feature>
<gene>
    <name evidence="2" type="ORF">COT95_02620</name>
</gene>
<dbReference type="NCBIfam" id="TIGR00277">
    <property type="entry name" value="HDIG"/>
    <property type="match status" value="1"/>
</dbReference>
<dbReference type="EMBL" id="PFAN01000129">
    <property type="protein sequence ID" value="PIR94732.1"/>
    <property type="molecule type" value="Genomic_DNA"/>
</dbReference>
<accession>A0A2H0V6P2</accession>
<feature type="domain" description="HD" evidence="1">
    <location>
        <begin position="1"/>
        <end position="74"/>
    </location>
</feature>
<protein>
    <submittedName>
        <fullName evidence="2">Ribonuclease Y</fullName>
    </submittedName>
</protein>